<proteinExistence type="predicted"/>
<dbReference type="Pfam" id="PF01208">
    <property type="entry name" value="URO-D"/>
    <property type="match status" value="1"/>
</dbReference>
<dbReference type="InterPro" id="IPR038071">
    <property type="entry name" value="UROD/MetE-like_sf"/>
</dbReference>
<organism evidence="2">
    <name type="scientific">marine sediment metagenome</name>
    <dbReference type="NCBI Taxonomy" id="412755"/>
    <lineage>
        <taxon>unclassified sequences</taxon>
        <taxon>metagenomes</taxon>
        <taxon>ecological metagenomes</taxon>
    </lineage>
</organism>
<gene>
    <name evidence="2" type="ORF">LCGC14_0496800</name>
</gene>
<protein>
    <recommendedName>
        <fullName evidence="1">Uroporphyrinogen decarboxylase (URO-D) domain-containing protein</fullName>
    </recommendedName>
</protein>
<evidence type="ECO:0000313" key="2">
    <source>
        <dbReference type="EMBL" id="KKN63907.1"/>
    </source>
</evidence>
<evidence type="ECO:0000259" key="1">
    <source>
        <dbReference type="Pfam" id="PF01208"/>
    </source>
</evidence>
<comment type="caution">
    <text evidence="2">The sequence shown here is derived from an EMBL/GenBank/DDBJ whole genome shotgun (WGS) entry which is preliminary data.</text>
</comment>
<dbReference type="SUPFAM" id="SSF51726">
    <property type="entry name" value="UROD/MetE-like"/>
    <property type="match status" value="1"/>
</dbReference>
<dbReference type="GO" id="GO:0004853">
    <property type="term" value="F:uroporphyrinogen decarboxylase activity"/>
    <property type="evidence" value="ECO:0007669"/>
    <property type="project" value="InterPro"/>
</dbReference>
<sequence length="88" mass="9726">KVIMWFDKTDLVKAREELGDNYCLAGGIPSRLLISGTPEKVRKHTEELIDNLKSGGGFIVSTEFNGMGDAKVENVKALTETVMTYGKY</sequence>
<reference evidence="2" key="1">
    <citation type="journal article" date="2015" name="Nature">
        <title>Complex archaea that bridge the gap between prokaryotes and eukaryotes.</title>
        <authorList>
            <person name="Spang A."/>
            <person name="Saw J.H."/>
            <person name="Jorgensen S.L."/>
            <person name="Zaremba-Niedzwiedzka K."/>
            <person name="Martijn J."/>
            <person name="Lind A.E."/>
            <person name="van Eijk R."/>
            <person name="Schleper C."/>
            <person name="Guy L."/>
            <person name="Ettema T.J."/>
        </authorList>
    </citation>
    <scope>NUCLEOTIDE SEQUENCE</scope>
</reference>
<dbReference type="Gene3D" id="3.20.20.210">
    <property type="match status" value="1"/>
</dbReference>
<dbReference type="AlphaFoldDB" id="A0A0F9SNF2"/>
<dbReference type="GO" id="GO:0006779">
    <property type="term" value="P:porphyrin-containing compound biosynthetic process"/>
    <property type="evidence" value="ECO:0007669"/>
    <property type="project" value="InterPro"/>
</dbReference>
<feature type="non-terminal residue" evidence="2">
    <location>
        <position position="1"/>
    </location>
</feature>
<dbReference type="EMBL" id="LAZR01000574">
    <property type="protein sequence ID" value="KKN63907.1"/>
    <property type="molecule type" value="Genomic_DNA"/>
</dbReference>
<name>A0A0F9SNF2_9ZZZZ</name>
<dbReference type="InterPro" id="IPR000257">
    <property type="entry name" value="Uroporphyrinogen_deCOase"/>
</dbReference>
<accession>A0A0F9SNF2</accession>
<feature type="domain" description="Uroporphyrinogen decarboxylase (URO-D)" evidence="1">
    <location>
        <begin position="7"/>
        <end position="84"/>
    </location>
</feature>